<protein>
    <recommendedName>
        <fullName evidence="11">Branched-chain-amino-acid aminotransferase</fullName>
        <ecNumber evidence="11">2.6.1.42</ecNumber>
    </recommendedName>
</protein>
<evidence type="ECO:0000256" key="1">
    <source>
        <dbReference type="ARBA" id="ARBA00001933"/>
    </source>
</evidence>
<dbReference type="AlphaFoldDB" id="A0A0C3BKJ2"/>
<dbReference type="InterPro" id="IPR033939">
    <property type="entry name" value="BCAT_family"/>
</dbReference>
<dbReference type="PANTHER" id="PTHR11825:SF44">
    <property type="entry name" value="BRANCHED-CHAIN-AMINO-ACID AMINOTRANSFERASE"/>
    <property type="match status" value="1"/>
</dbReference>
<dbReference type="Pfam" id="PF01063">
    <property type="entry name" value="Aminotran_4"/>
    <property type="match status" value="1"/>
</dbReference>
<comment type="catalytic activity">
    <reaction evidence="11">
        <text>L-isoleucine + 2-oxoglutarate = (S)-3-methyl-2-oxopentanoate + L-glutamate</text>
        <dbReference type="Rhea" id="RHEA:24801"/>
        <dbReference type="ChEBI" id="CHEBI:16810"/>
        <dbReference type="ChEBI" id="CHEBI:29985"/>
        <dbReference type="ChEBI" id="CHEBI:35146"/>
        <dbReference type="ChEBI" id="CHEBI:58045"/>
        <dbReference type="EC" id="2.6.1.42"/>
    </reaction>
</comment>
<evidence type="ECO:0000256" key="4">
    <source>
        <dbReference type="ARBA" id="ARBA00022605"/>
    </source>
</evidence>
<evidence type="ECO:0000256" key="3">
    <source>
        <dbReference type="ARBA" id="ARBA00022576"/>
    </source>
</evidence>
<keyword evidence="3 11" id="KW-0032">Aminotransferase</keyword>
<dbReference type="PIRSF" id="PIRSF006468">
    <property type="entry name" value="BCAT1"/>
    <property type="match status" value="1"/>
</dbReference>
<comment type="catalytic activity">
    <reaction evidence="11">
        <text>L-leucine + 2-oxoglutarate = 4-methyl-2-oxopentanoate + L-glutamate</text>
        <dbReference type="Rhea" id="RHEA:18321"/>
        <dbReference type="ChEBI" id="CHEBI:16810"/>
        <dbReference type="ChEBI" id="CHEBI:17865"/>
        <dbReference type="ChEBI" id="CHEBI:29985"/>
        <dbReference type="ChEBI" id="CHEBI:57427"/>
        <dbReference type="EC" id="2.6.1.42"/>
    </reaction>
</comment>
<dbReference type="InterPro" id="IPR001544">
    <property type="entry name" value="Aminotrans_IV"/>
</dbReference>
<evidence type="ECO:0000256" key="6">
    <source>
        <dbReference type="ARBA" id="ARBA00022898"/>
    </source>
</evidence>
<dbReference type="GO" id="GO:0009099">
    <property type="term" value="P:L-valine biosynthetic process"/>
    <property type="evidence" value="ECO:0007669"/>
    <property type="project" value="TreeGrafter"/>
</dbReference>
<dbReference type="InterPro" id="IPR018300">
    <property type="entry name" value="Aminotrans_IV_CS"/>
</dbReference>
<dbReference type="GO" id="GO:0052655">
    <property type="term" value="F:L-valine-2-oxoglutarate transaminase activity"/>
    <property type="evidence" value="ECO:0007669"/>
    <property type="project" value="RHEA"/>
</dbReference>
<evidence type="ECO:0000256" key="10">
    <source>
        <dbReference type="RuleBase" id="RU004516"/>
    </source>
</evidence>
<comment type="catalytic activity">
    <reaction evidence="11">
        <text>L-valine + 2-oxoglutarate = 3-methyl-2-oxobutanoate + L-glutamate</text>
        <dbReference type="Rhea" id="RHEA:24813"/>
        <dbReference type="ChEBI" id="CHEBI:11851"/>
        <dbReference type="ChEBI" id="CHEBI:16810"/>
        <dbReference type="ChEBI" id="CHEBI:29985"/>
        <dbReference type="ChEBI" id="CHEBI:57762"/>
        <dbReference type="EC" id="2.6.1.42"/>
    </reaction>
</comment>
<dbReference type="SUPFAM" id="SSF56752">
    <property type="entry name" value="D-aminoacid aminotransferase-like PLP-dependent enzymes"/>
    <property type="match status" value="1"/>
</dbReference>
<dbReference type="CDD" id="cd01557">
    <property type="entry name" value="BCAT_beta_family"/>
    <property type="match status" value="1"/>
</dbReference>
<evidence type="ECO:0000313" key="12">
    <source>
        <dbReference type="EMBL" id="KIM32574.1"/>
    </source>
</evidence>
<evidence type="ECO:0000256" key="5">
    <source>
        <dbReference type="ARBA" id="ARBA00022679"/>
    </source>
</evidence>
<keyword evidence="6 10" id="KW-0663">Pyridoxal phosphate</keyword>
<keyword evidence="13" id="KW-1185">Reference proteome</keyword>
<evidence type="ECO:0000256" key="9">
    <source>
        <dbReference type="RuleBase" id="RU004106"/>
    </source>
</evidence>
<dbReference type="HOGENOM" id="CLU_031922_0_2_1"/>
<evidence type="ECO:0000313" key="13">
    <source>
        <dbReference type="Proteomes" id="UP000054097"/>
    </source>
</evidence>
<dbReference type="STRING" id="933852.A0A0C3BKJ2"/>
<dbReference type="GO" id="GO:0009098">
    <property type="term" value="P:L-leucine biosynthetic process"/>
    <property type="evidence" value="ECO:0007669"/>
    <property type="project" value="TreeGrafter"/>
</dbReference>
<dbReference type="EMBL" id="KN824279">
    <property type="protein sequence ID" value="KIM32574.1"/>
    <property type="molecule type" value="Genomic_DNA"/>
</dbReference>
<sequence>MSNGIPKQPMPLADLDASKLEIHLAATLKDLPEPSSLLFGETKTDHMLVVEHEPLAGWGKPQIVPYKPLELDPASHCLHYSSNLFEGMKAYLCPDGVPLLFRPDMNATRMTLSAERLALPPFNPDALMALIKALVSVEKRWIPQLPGYSLYIRPCLIGTRPAMGVVPSNHATLFIIVSPTGPFFKHDGAGVKPVSLYASFDHVRSWPGGTGAFKLGGNYAPTFMPAYRAAQEGYQQILWLLEDVDPKETDAIEANGAVDVEKKSSEMRITEAGQMNFFAVIVREDGDLDLVTPPLDGTVLPGVTRDSCLELARFHNLPTDDPLYTCLPGIPATRKVYPCERNITIEELARLHDKGRVLEIFGAGTAAVICPIGRVGYRHKDILFPEYPGGYGPLSKALVETLEGIFVGKVKSTWSVRCE</sequence>
<dbReference type="GO" id="GO:0052654">
    <property type="term" value="F:L-leucine-2-oxoglutarate transaminase activity"/>
    <property type="evidence" value="ECO:0007669"/>
    <property type="project" value="RHEA"/>
</dbReference>
<dbReference type="PROSITE" id="PS00770">
    <property type="entry name" value="AA_TRANSFER_CLASS_4"/>
    <property type="match status" value="1"/>
</dbReference>
<accession>A0A0C3BKJ2</accession>
<dbReference type="Proteomes" id="UP000054097">
    <property type="component" value="Unassembled WGS sequence"/>
</dbReference>
<evidence type="ECO:0000256" key="8">
    <source>
        <dbReference type="PIRSR" id="PIRSR006468-1"/>
    </source>
</evidence>
<keyword evidence="4 11" id="KW-0028">Amino-acid biosynthesis</keyword>
<feature type="modified residue" description="N6-(pyridoxal phosphate)lysine" evidence="8">
    <location>
        <position position="214"/>
    </location>
</feature>
<dbReference type="Gene3D" id="3.20.10.10">
    <property type="entry name" value="D-amino Acid Aminotransferase, subunit A, domain 2"/>
    <property type="match status" value="1"/>
</dbReference>
<dbReference type="OrthoDB" id="1732691at2759"/>
<organism evidence="12 13">
    <name type="scientific">Serendipita vermifera MAFF 305830</name>
    <dbReference type="NCBI Taxonomy" id="933852"/>
    <lineage>
        <taxon>Eukaryota</taxon>
        <taxon>Fungi</taxon>
        <taxon>Dikarya</taxon>
        <taxon>Basidiomycota</taxon>
        <taxon>Agaricomycotina</taxon>
        <taxon>Agaricomycetes</taxon>
        <taxon>Sebacinales</taxon>
        <taxon>Serendipitaceae</taxon>
        <taxon>Serendipita</taxon>
    </lineage>
</organism>
<keyword evidence="7 11" id="KW-0100">Branched-chain amino acid biosynthesis</keyword>
<dbReference type="GO" id="GO:0052656">
    <property type="term" value="F:L-isoleucine-2-oxoglutarate transaminase activity"/>
    <property type="evidence" value="ECO:0007669"/>
    <property type="project" value="RHEA"/>
</dbReference>
<evidence type="ECO:0000256" key="2">
    <source>
        <dbReference type="ARBA" id="ARBA00009320"/>
    </source>
</evidence>
<dbReference type="InterPro" id="IPR005786">
    <property type="entry name" value="B_amino_transII"/>
</dbReference>
<gene>
    <name evidence="12" type="ORF">M408DRAFT_326367</name>
</gene>
<comment type="cofactor">
    <cofactor evidence="1 10">
        <name>pyridoxal 5'-phosphate</name>
        <dbReference type="ChEBI" id="CHEBI:597326"/>
    </cofactor>
</comment>
<reference evidence="13" key="2">
    <citation type="submission" date="2015-01" db="EMBL/GenBank/DDBJ databases">
        <title>Evolutionary Origins and Diversification of the Mycorrhizal Mutualists.</title>
        <authorList>
            <consortium name="DOE Joint Genome Institute"/>
            <consortium name="Mycorrhizal Genomics Consortium"/>
            <person name="Kohler A."/>
            <person name="Kuo A."/>
            <person name="Nagy L.G."/>
            <person name="Floudas D."/>
            <person name="Copeland A."/>
            <person name="Barry K.W."/>
            <person name="Cichocki N."/>
            <person name="Veneault-Fourrey C."/>
            <person name="LaButti K."/>
            <person name="Lindquist E.A."/>
            <person name="Lipzen A."/>
            <person name="Lundell T."/>
            <person name="Morin E."/>
            <person name="Murat C."/>
            <person name="Riley R."/>
            <person name="Ohm R."/>
            <person name="Sun H."/>
            <person name="Tunlid A."/>
            <person name="Henrissat B."/>
            <person name="Grigoriev I.V."/>
            <person name="Hibbett D.S."/>
            <person name="Martin F."/>
        </authorList>
    </citation>
    <scope>NUCLEOTIDE SEQUENCE [LARGE SCALE GENOMIC DNA]</scope>
    <source>
        <strain evidence="13">MAFF 305830</strain>
    </source>
</reference>
<dbReference type="GO" id="GO:0005739">
    <property type="term" value="C:mitochondrion"/>
    <property type="evidence" value="ECO:0007669"/>
    <property type="project" value="TreeGrafter"/>
</dbReference>
<dbReference type="InterPro" id="IPR043132">
    <property type="entry name" value="BCAT-like_C"/>
</dbReference>
<comment type="similarity">
    <text evidence="2 9">Belongs to the class-IV pyridoxal-phosphate-dependent aminotransferase family.</text>
</comment>
<evidence type="ECO:0000256" key="11">
    <source>
        <dbReference type="RuleBase" id="RU004517"/>
    </source>
</evidence>
<dbReference type="InterPro" id="IPR043131">
    <property type="entry name" value="BCAT-like_N"/>
</dbReference>
<dbReference type="PANTHER" id="PTHR11825">
    <property type="entry name" value="SUBGROUP IIII AMINOTRANSFERASE"/>
    <property type="match status" value="1"/>
</dbReference>
<reference evidence="12 13" key="1">
    <citation type="submission" date="2014-04" db="EMBL/GenBank/DDBJ databases">
        <authorList>
            <consortium name="DOE Joint Genome Institute"/>
            <person name="Kuo A."/>
            <person name="Zuccaro A."/>
            <person name="Kohler A."/>
            <person name="Nagy L.G."/>
            <person name="Floudas D."/>
            <person name="Copeland A."/>
            <person name="Barry K.W."/>
            <person name="Cichocki N."/>
            <person name="Veneault-Fourrey C."/>
            <person name="LaButti K."/>
            <person name="Lindquist E.A."/>
            <person name="Lipzen A."/>
            <person name="Lundell T."/>
            <person name="Morin E."/>
            <person name="Murat C."/>
            <person name="Sun H."/>
            <person name="Tunlid A."/>
            <person name="Henrissat B."/>
            <person name="Grigoriev I.V."/>
            <person name="Hibbett D.S."/>
            <person name="Martin F."/>
            <person name="Nordberg H.P."/>
            <person name="Cantor M.N."/>
            <person name="Hua S.X."/>
        </authorList>
    </citation>
    <scope>NUCLEOTIDE SEQUENCE [LARGE SCALE GENOMIC DNA]</scope>
    <source>
        <strain evidence="12 13">MAFF 305830</strain>
    </source>
</reference>
<name>A0A0C3BKJ2_SERVB</name>
<dbReference type="EC" id="2.6.1.42" evidence="11"/>
<proteinExistence type="inferred from homology"/>
<dbReference type="Gene3D" id="3.30.470.10">
    <property type="match status" value="1"/>
</dbReference>
<dbReference type="InterPro" id="IPR036038">
    <property type="entry name" value="Aminotransferase-like"/>
</dbReference>
<keyword evidence="5 11" id="KW-0808">Transferase</keyword>
<evidence type="ECO:0000256" key="7">
    <source>
        <dbReference type="ARBA" id="ARBA00023304"/>
    </source>
</evidence>